<dbReference type="AlphaFoldDB" id="A0A6J7K2G7"/>
<name>A0A6J7K2G7_9ZZZZ</name>
<dbReference type="EMBL" id="CAFBNF010000151">
    <property type="protein sequence ID" value="CAB4949363.1"/>
    <property type="molecule type" value="Genomic_DNA"/>
</dbReference>
<reference evidence="1" key="1">
    <citation type="submission" date="2020-05" db="EMBL/GenBank/DDBJ databases">
        <authorList>
            <person name="Chiriac C."/>
            <person name="Salcher M."/>
            <person name="Ghai R."/>
            <person name="Kavagutti S V."/>
        </authorList>
    </citation>
    <scope>NUCLEOTIDE SEQUENCE</scope>
</reference>
<proteinExistence type="predicted"/>
<organism evidence="1">
    <name type="scientific">freshwater metagenome</name>
    <dbReference type="NCBI Taxonomy" id="449393"/>
    <lineage>
        <taxon>unclassified sequences</taxon>
        <taxon>metagenomes</taxon>
        <taxon>ecological metagenomes</taxon>
    </lineage>
</organism>
<protein>
    <submittedName>
        <fullName evidence="1">Unannotated protein</fullName>
    </submittedName>
</protein>
<sequence>MKRTYLPAAIGLAIVMCSVGATTTAGAGS</sequence>
<gene>
    <name evidence="1" type="ORF">UFOPK3773_01314</name>
</gene>
<evidence type="ECO:0000313" key="1">
    <source>
        <dbReference type="EMBL" id="CAB4949363.1"/>
    </source>
</evidence>
<accession>A0A6J7K2G7</accession>